<reference evidence="7" key="1">
    <citation type="journal article" date="2014" name="Front. Microbiol.">
        <title>High frequency of phylogenetically diverse reductive dehalogenase-homologous genes in deep subseafloor sedimentary metagenomes.</title>
        <authorList>
            <person name="Kawai M."/>
            <person name="Futagami T."/>
            <person name="Toyoda A."/>
            <person name="Takaki Y."/>
            <person name="Nishi S."/>
            <person name="Hori S."/>
            <person name="Arai W."/>
            <person name="Tsubouchi T."/>
            <person name="Morono Y."/>
            <person name="Uchiyama I."/>
            <person name="Ito T."/>
            <person name="Fujiyama A."/>
            <person name="Inagaki F."/>
            <person name="Takami H."/>
        </authorList>
    </citation>
    <scope>NUCLEOTIDE SEQUENCE</scope>
    <source>
        <strain evidence="7">Expedition CK06-06</strain>
    </source>
</reference>
<dbReference type="AlphaFoldDB" id="X1AC93"/>
<feature type="non-terminal residue" evidence="7">
    <location>
        <position position="185"/>
    </location>
</feature>
<feature type="domain" description="Aminotransferase class I/classII large" evidence="6">
    <location>
        <begin position="28"/>
        <end position="184"/>
    </location>
</feature>
<dbReference type="PANTHER" id="PTHR46383">
    <property type="entry name" value="ASPARTATE AMINOTRANSFERASE"/>
    <property type="match status" value="1"/>
</dbReference>
<comment type="cofactor">
    <cofactor evidence="1">
        <name>pyridoxal 5'-phosphate</name>
        <dbReference type="ChEBI" id="CHEBI:597326"/>
    </cofactor>
</comment>
<keyword evidence="5" id="KW-0663">Pyridoxal phosphate</keyword>
<evidence type="ECO:0000259" key="6">
    <source>
        <dbReference type="Pfam" id="PF00155"/>
    </source>
</evidence>
<dbReference type="Gene3D" id="3.40.640.10">
    <property type="entry name" value="Type I PLP-dependent aspartate aminotransferase-like (Major domain)"/>
    <property type="match status" value="1"/>
</dbReference>
<dbReference type="CDD" id="cd00609">
    <property type="entry name" value="AAT_like"/>
    <property type="match status" value="1"/>
</dbReference>
<dbReference type="InterPro" id="IPR015422">
    <property type="entry name" value="PyrdxlP-dep_Trfase_small"/>
</dbReference>
<protein>
    <recommendedName>
        <fullName evidence="6">Aminotransferase class I/classII large domain-containing protein</fullName>
    </recommendedName>
</protein>
<evidence type="ECO:0000256" key="4">
    <source>
        <dbReference type="ARBA" id="ARBA00022679"/>
    </source>
</evidence>
<dbReference type="Gene3D" id="3.90.1150.10">
    <property type="entry name" value="Aspartate Aminotransferase, domain 1"/>
    <property type="match status" value="1"/>
</dbReference>
<keyword evidence="3" id="KW-0032">Aminotransferase</keyword>
<name>X1AC93_9ZZZZ</name>
<dbReference type="SUPFAM" id="SSF53383">
    <property type="entry name" value="PLP-dependent transferases"/>
    <property type="match status" value="1"/>
</dbReference>
<dbReference type="GO" id="GO:0008483">
    <property type="term" value="F:transaminase activity"/>
    <property type="evidence" value="ECO:0007669"/>
    <property type="project" value="UniProtKB-KW"/>
</dbReference>
<sequence length="185" mass="20374">MKELSQKVKSARKSKIRELFDLAAGKSDVISLGIGQPDFPTPKPAIQGNIKALEKGITTYAPTRGIPELLELLEKKLKKNNNLNVSWKENIILSNGGSNAITLAFASLFNPGDELILSSPNFVSYFYCSSFFGVNAIEIERNPDFSPNIENIKNSITQKTKAILINSPNNPTGYALSKKELEEIM</sequence>
<comment type="caution">
    <text evidence="7">The sequence shown here is derived from an EMBL/GenBank/DDBJ whole genome shotgun (WGS) entry which is preliminary data.</text>
</comment>
<dbReference type="InterPro" id="IPR004839">
    <property type="entry name" value="Aminotransferase_I/II_large"/>
</dbReference>
<keyword evidence="4" id="KW-0808">Transferase</keyword>
<dbReference type="EMBL" id="BART01009673">
    <property type="protein sequence ID" value="GAG79494.1"/>
    <property type="molecule type" value="Genomic_DNA"/>
</dbReference>
<gene>
    <name evidence="7" type="ORF">S01H4_21369</name>
</gene>
<evidence type="ECO:0000256" key="3">
    <source>
        <dbReference type="ARBA" id="ARBA00022576"/>
    </source>
</evidence>
<dbReference type="GO" id="GO:0030170">
    <property type="term" value="F:pyridoxal phosphate binding"/>
    <property type="evidence" value="ECO:0007669"/>
    <property type="project" value="InterPro"/>
</dbReference>
<dbReference type="InterPro" id="IPR015421">
    <property type="entry name" value="PyrdxlP-dep_Trfase_major"/>
</dbReference>
<dbReference type="PANTHER" id="PTHR46383:SF3">
    <property type="entry name" value="ASPARTATE AMINOTRANSFERASE-RELATED"/>
    <property type="match status" value="1"/>
</dbReference>
<dbReference type="Pfam" id="PF00155">
    <property type="entry name" value="Aminotran_1_2"/>
    <property type="match status" value="1"/>
</dbReference>
<accession>X1AC93</accession>
<organism evidence="7">
    <name type="scientific">marine sediment metagenome</name>
    <dbReference type="NCBI Taxonomy" id="412755"/>
    <lineage>
        <taxon>unclassified sequences</taxon>
        <taxon>metagenomes</taxon>
        <taxon>ecological metagenomes</taxon>
    </lineage>
</organism>
<comment type="similarity">
    <text evidence="2">Belongs to the class-I pyridoxal-phosphate-dependent aminotransferase family.</text>
</comment>
<evidence type="ECO:0000313" key="7">
    <source>
        <dbReference type="EMBL" id="GAG79494.1"/>
    </source>
</evidence>
<evidence type="ECO:0000256" key="2">
    <source>
        <dbReference type="ARBA" id="ARBA00007441"/>
    </source>
</evidence>
<evidence type="ECO:0000256" key="5">
    <source>
        <dbReference type="ARBA" id="ARBA00022898"/>
    </source>
</evidence>
<dbReference type="InterPro" id="IPR015424">
    <property type="entry name" value="PyrdxlP-dep_Trfase"/>
</dbReference>
<dbReference type="GO" id="GO:0006520">
    <property type="term" value="P:amino acid metabolic process"/>
    <property type="evidence" value="ECO:0007669"/>
    <property type="project" value="InterPro"/>
</dbReference>
<proteinExistence type="inferred from homology"/>
<evidence type="ECO:0000256" key="1">
    <source>
        <dbReference type="ARBA" id="ARBA00001933"/>
    </source>
</evidence>
<dbReference type="InterPro" id="IPR050596">
    <property type="entry name" value="AspAT/PAT-like"/>
</dbReference>